<name>A0A179FNY5_METCM</name>
<evidence type="ECO:0000256" key="4">
    <source>
        <dbReference type="ARBA" id="ARBA00022723"/>
    </source>
</evidence>
<dbReference type="PRINTS" id="PR00463">
    <property type="entry name" value="EP450I"/>
</dbReference>
<dbReference type="InterPro" id="IPR002401">
    <property type="entry name" value="Cyt_P450_E_grp-I"/>
</dbReference>
<dbReference type="RefSeq" id="XP_018143928.1">
    <property type="nucleotide sequence ID" value="XM_018292155.1"/>
</dbReference>
<comment type="similarity">
    <text evidence="2">Belongs to the cytochrome P450 family.</text>
</comment>
<evidence type="ECO:0000256" key="1">
    <source>
        <dbReference type="ARBA" id="ARBA00001971"/>
    </source>
</evidence>
<evidence type="ECO:0000313" key="7">
    <source>
        <dbReference type="EMBL" id="OAQ66841.1"/>
    </source>
</evidence>
<evidence type="ECO:0000256" key="3">
    <source>
        <dbReference type="ARBA" id="ARBA00022617"/>
    </source>
</evidence>
<dbReference type="GO" id="GO:0005506">
    <property type="term" value="F:iron ion binding"/>
    <property type="evidence" value="ECO:0007669"/>
    <property type="project" value="InterPro"/>
</dbReference>
<evidence type="ECO:0000256" key="5">
    <source>
        <dbReference type="ARBA" id="ARBA00023004"/>
    </source>
</evidence>
<dbReference type="Pfam" id="PF00067">
    <property type="entry name" value="p450"/>
    <property type="match status" value="1"/>
</dbReference>
<dbReference type="GO" id="GO:0016705">
    <property type="term" value="F:oxidoreductase activity, acting on paired donors, with incorporation or reduction of molecular oxygen"/>
    <property type="evidence" value="ECO:0007669"/>
    <property type="project" value="InterPro"/>
</dbReference>
<reference evidence="7 8" key="1">
    <citation type="journal article" date="2016" name="PLoS Pathog.">
        <title>Biosynthesis of antibiotic leucinostatins in bio-control fungus Purpureocillium lilacinum and their inhibition on phytophthora revealed by genome mining.</title>
        <authorList>
            <person name="Wang G."/>
            <person name="Liu Z."/>
            <person name="Lin R."/>
            <person name="Li E."/>
            <person name="Mao Z."/>
            <person name="Ling J."/>
            <person name="Yang Y."/>
            <person name="Yin W.B."/>
            <person name="Xie B."/>
        </authorList>
    </citation>
    <scope>NUCLEOTIDE SEQUENCE [LARGE SCALE GENOMIC DNA]</scope>
    <source>
        <strain evidence="7">170</strain>
    </source>
</reference>
<keyword evidence="3" id="KW-0349">Heme</keyword>
<dbReference type="EMBL" id="LSBJ02000004">
    <property type="protein sequence ID" value="OAQ66841.1"/>
    <property type="molecule type" value="Genomic_DNA"/>
</dbReference>
<dbReference type="SUPFAM" id="SSF48264">
    <property type="entry name" value="Cytochrome P450"/>
    <property type="match status" value="1"/>
</dbReference>
<feature type="region of interest" description="Disordered" evidence="6">
    <location>
        <begin position="216"/>
        <end position="241"/>
    </location>
</feature>
<keyword evidence="8" id="KW-1185">Reference proteome</keyword>
<protein>
    <submittedName>
        <fullName evidence="7">Cytochrome P450</fullName>
    </submittedName>
</protein>
<dbReference type="OrthoDB" id="4935633at2759"/>
<dbReference type="GO" id="GO:0004497">
    <property type="term" value="F:monooxygenase activity"/>
    <property type="evidence" value="ECO:0007669"/>
    <property type="project" value="InterPro"/>
</dbReference>
<evidence type="ECO:0000256" key="6">
    <source>
        <dbReference type="SAM" id="MobiDB-lite"/>
    </source>
</evidence>
<dbReference type="InterPro" id="IPR001128">
    <property type="entry name" value="Cyt_P450"/>
</dbReference>
<dbReference type="KEGG" id="pchm:VFPPC_14386"/>
<dbReference type="AlphaFoldDB" id="A0A179FNY5"/>
<dbReference type="Gene3D" id="1.10.630.10">
    <property type="entry name" value="Cytochrome P450"/>
    <property type="match status" value="2"/>
</dbReference>
<dbReference type="InterPro" id="IPR036396">
    <property type="entry name" value="Cyt_P450_sf"/>
</dbReference>
<sequence>MSSNVWLGADLAYGRNLHPLETAETSDFTETLRGTSFAGTLVQLSKKLPNIAIAAPLRTTEMAFQMFGAGFEPVQLIFHAVFFFLLKYLRTLAILRREIRDSFQSYDELTPEALAQLKYLQAFIHETLCMHLAVPTGMPRLSPGATVGGEYVPRGPGPRQCTGREITWSQTRLFLGEVLWTFDLEPVSGHEKSFDEDFSVHAMWNRPDLYVRLTPAKEQHSPAENEVSEPQGNKMEDICDV</sequence>
<dbReference type="GO" id="GO:0020037">
    <property type="term" value="F:heme binding"/>
    <property type="evidence" value="ECO:0007669"/>
    <property type="project" value="InterPro"/>
</dbReference>
<dbReference type="GeneID" id="28856149"/>
<dbReference type="PANTHER" id="PTHR24305">
    <property type="entry name" value="CYTOCHROME P450"/>
    <property type="match status" value="1"/>
</dbReference>
<dbReference type="PANTHER" id="PTHR24305:SF210">
    <property type="entry name" value="CYTOCHROME P450 MONOOXYGENASE ASQL-RELATED"/>
    <property type="match status" value="1"/>
</dbReference>
<dbReference type="Proteomes" id="UP000078397">
    <property type="component" value="Unassembled WGS sequence"/>
</dbReference>
<organism evidence="7 8">
    <name type="scientific">Pochonia chlamydosporia 170</name>
    <dbReference type="NCBI Taxonomy" id="1380566"/>
    <lineage>
        <taxon>Eukaryota</taxon>
        <taxon>Fungi</taxon>
        <taxon>Dikarya</taxon>
        <taxon>Ascomycota</taxon>
        <taxon>Pezizomycotina</taxon>
        <taxon>Sordariomycetes</taxon>
        <taxon>Hypocreomycetidae</taxon>
        <taxon>Hypocreales</taxon>
        <taxon>Clavicipitaceae</taxon>
        <taxon>Pochonia</taxon>
    </lineage>
</organism>
<comment type="caution">
    <text evidence="7">The sequence shown here is derived from an EMBL/GenBank/DDBJ whole genome shotgun (WGS) entry which is preliminary data.</text>
</comment>
<evidence type="ECO:0000256" key="2">
    <source>
        <dbReference type="ARBA" id="ARBA00010617"/>
    </source>
</evidence>
<evidence type="ECO:0000313" key="8">
    <source>
        <dbReference type="Proteomes" id="UP000078397"/>
    </source>
</evidence>
<proteinExistence type="inferred from homology"/>
<gene>
    <name evidence="7" type="ORF">VFPPC_14386</name>
</gene>
<dbReference type="InterPro" id="IPR050121">
    <property type="entry name" value="Cytochrome_P450_monoxygenase"/>
</dbReference>
<comment type="cofactor">
    <cofactor evidence="1">
        <name>heme</name>
        <dbReference type="ChEBI" id="CHEBI:30413"/>
    </cofactor>
</comment>
<keyword evidence="5" id="KW-0408">Iron</keyword>
<accession>A0A179FNY5</accession>
<keyword evidence="4" id="KW-0479">Metal-binding</keyword>